<proteinExistence type="predicted"/>
<dbReference type="RefSeq" id="WP_188552446.1">
    <property type="nucleotide sequence ID" value="NZ_BMGT01000001.1"/>
</dbReference>
<reference evidence="2" key="2">
    <citation type="submission" date="2020-09" db="EMBL/GenBank/DDBJ databases">
        <authorList>
            <person name="Sun Q."/>
            <person name="Zhou Y."/>
        </authorList>
    </citation>
    <scope>NUCLEOTIDE SEQUENCE</scope>
    <source>
        <strain evidence="2">CGMCC 1.12997</strain>
    </source>
</reference>
<dbReference type="AlphaFoldDB" id="A0A917LXD9"/>
<dbReference type="EMBL" id="BMGT01000001">
    <property type="protein sequence ID" value="GGG65261.1"/>
    <property type="molecule type" value="Genomic_DNA"/>
</dbReference>
<name>A0A917LXD9_9BACT</name>
<dbReference type="InterPro" id="IPR022009">
    <property type="entry name" value="Resctriction_endonuc_II_NotI"/>
</dbReference>
<dbReference type="Proteomes" id="UP000647241">
    <property type="component" value="Unassembled WGS sequence"/>
</dbReference>
<protein>
    <recommendedName>
        <fullName evidence="1">Restriction endonuclease type II NotI domain-containing protein</fullName>
    </recommendedName>
</protein>
<organism evidence="2 3">
    <name type="scientific">Edaphobacter dinghuensis</name>
    <dbReference type="NCBI Taxonomy" id="1560005"/>
    <lineage>
        <taxon>Bacteria</taxon>
        <taxon>Pseudomonadati</taxon>
        <taxon>Acidobacteriota</taxon>
        <taxon>Terriglobia</taxon>
        <taxon>Terriglobales</taxon>
        <taxon>Acidobacteriaceae</taxon>
        <taxon>Edaphobacter</taxon>
    </lineage>
</organism>
<feature type="domain" description="Restriction endonuclease type II NotI" evidence="1">
    <location>
        <begin position="20"/>
        <end position="238"/>
    </location>
</feature>
<dbReference type="Pfam" id="PF12183">
    <property type="entry name" value="NotI"/>
    <property type="match status" value="1"/>
</dbReference>
<accession>A0A917LXD9</accession>
<sequence length="307" mass="34546">MANQPIAELFGFPPDSETERATRYRTNRLCPYNNKVPSCTKDSVTDPLGVCTIFHGEKLAVICPVRLRQDWIIAEQAAAFFFPPKANWTTLVEVRLKDKQGKSAGNIDVVLVAYDDEGRITDFGSLEVQTVYISGTLRKTFFKPLMDDRTAYFATDWAKSRKKNPGPDYLSSSRKRLAPQLIFKGGILKAWKRKQAVAVHSAFYDTLPKLPEVAQEKADLAWLIYDLVWDGHDKKYNLKHTRTVYTEFKTALDKITISEPGPMEDFVAALQIKLDAKLEGATLAQLADTSADIPADEPDLLDQLENL</sequence>
<evidence type="ECO:0000313" key="3">
    <source>
        <dbReference type="Proteomes" id="UP000647241"/>
    </source>
</evidence>
<keyword evidence="3" id="KW-1185">Reference proteome</keyword>
<gene>
    <name evidence="2" type="ORF">GCM10011585_03630</name>
</gene>
<reference evidence="2" key="1">
    <citation type="journal article" date="2014" name="Int. J. Syst. Evol. Microbiol.">
        <title>Complete genome sequence of Corynebacterium casei LMG S-19264T (=DSM 44701T), isolated from a smear-ripened cheese.</title>
        <authorList>
            <consortium name="US DOE Joint Genome Institute (JGI-PGF)"/>
            <person name="Walter F."/>
            <person name="Albersmeier A."/>
            <person name="Kalinowski J."/>
            <person name="Ruckert C."/>
        </authorList>
    </citation>
    <scope>NUCLEOTIDE SEQUENCE</scope>
    <source>
        <strain evidence="2">CGMCC 1.12997</strain>
    </source>
</reference>
<evidence type="ECO:0000313" key="2">
    <source>
        <dbReference type="EMBL" id="GGG65261.1"/>
    </source>
</evidence>
<evidence type="ECO:0000259" key="1">
    <source>
        <dbReference type="Pfam" id="PF12183"/>
    </source>
</evidence>
<comment type="caution">
    <text evidence="2">The sequence shown here is derived from an EMBL/GenBank/DDBJ whole genome shotgun (WGS) entry which is preliminary data.</text>
</comment>